<reference evidence="1 2" key="2">
    <citation type="submission" date="2018-11" db="EMBL/GenBank/DDBJ databases">
        <authorList>
            <consortium name="Pathogen Informatics"/>
        </authorList>
    </citation>
    <scope>NUCLEOTIDE SEQUENCE [LARGE SCALE GENOMIC DNA]</scope>
    <source>
        <strain evidence="1 2">Egypt</strain>
    </source>
</reference>
<name>A0A183BE65_9TREM</name>
<dbReference type="Proteomes" id="UP000272942">
    <property type="component" value="Unassembled WGS sequence"/>
</dbReference>
<gene>
    <name evidence="1" type="ORF">ECPE_LOCUS17500</name>
</gene>
<evidence type="ECO:0000313" key="3">
    <source>
        <dbReference type="WBParaSite" id="ECPE_0001754501-mRNA-1"/>
    </source>
</evidence>
<keyword evidence="2" id="KW-1185">Reference proteome</keyword>
<dbReference type="AlphaFoldDB" id="A0A183BE65"/>
<dbReference type="EMBL" id="UZAN01069676">
    <property type="protein sequence ID" value="VDP94794.1"/>
    <property type="molecule type" value="Genomic_DNA"/>
</dbReference>
<evidence type="ECO:0000313" key="1">
    <source>
        <dbReference type="EMBL" id="VDP94794.1"/>
    </source>
</evidence>
<protein>
    <submittedName>
        <fullName evidence="3">DUF551 domain-containing protein</fullName>
    </submittedName>
</protein>
<accession>A0A183BE65</accession>
<sequence length="84" mass="9308">MKLSGLGLGQAAIVGRFWVDGSPTLIRGGLQCYYSAASDHVFWQPIPQWDHHAGEEPCLELQPTLMTLESEAMPPGATFRDHRE</sequence>
<proteinExistence type="predicted"/>
<organism evidence="3">
    <name type="scientific">Echinostoma caproni</name>
    <dbReference type="NCBI Taxonomy" id="27848"/>
    <lineage>
        <taxon>Eukaryota</taxon>
        <taxon>Metazoa</taxon>
        <taxon>Spiralia</taxon>
        <taxon>Lophotrochozoa</taxon>
        <taxon>Platyhelminthes</taxon>
        <taxon>Trematoda</taxon>
        <taxon>Digenea</taxon>
        <taxon>Plagiorchiida</taxon>
        <taxon>Echinostomata</taxon>
        <taxon>Echinostomatoidea</taxon>
        <taxon>Echinostomatidae</taxon>
        <taxon>Echinostoma</taxon>
    </lineage>
</organism>
<reference evidence="3" key="1">
    <citation type="submission" date="2016-06" db="UniProtKB">
        <authorList>
            <consortium name="WormBaseParasite"/>
        </authorList>
    </citation>
    <scope>IDENTIFICATION</scope>
</reference>
<evidence type="ECO:0000313" key="2">
    <source>
        <dbReference type="Proteomes" id="UP000272942"/>
    </source>
</evidence>
<dbReference type="WBParaSite" id="ECPE_0001754501-mRNA-1">
    <property type="protein sequence ID" value="ECPE_0001754501-mRNA-1"/>
    <property type="gene ID" value="ECPE_0001754501"/>
</dbReference>